<evidence type="ECO:0000313" key="1">
    <source>
        <dbReference type="EMBL" id="KAF2872978.1"/>
    </source>
</evidence>
<proteinExistence type="predicted"/>
<dbReference type="Proteomes" id="UP000481861">
    <property type="component" value="Unassembled WGS sequence"/>
</dbReference>
<sequence length="106" mass="11217">MALTPVLLSIARLTRPAQNSEEGPASPAPAARVCLTAARIVPAEAERTSTSELLFGQHAAGKNRPALLWLRSVENAFRNAQQVLRTREPVVAPADPGIPHISSGGF</sequence>
<name>A0A7C8M9R2_9PLEO</name>
<dbReference type="AlphaFoldDB" id="A0A7C8M9R2"/>
<evidence type="ECO:0000313" key="2">
    <source>
        <dbReference type="Proteomes" id="UP000481861"/>
    </source>
</evidence>
<reference evidence="1 2" key="1">
    <citation type="submission" date="2020-01" db="EMBL/GenBank/DDBJ databases">
        <authorList>
            <consortium name="DOE Joint Genome Institute"/>
            <person name="Haridas S."/>
            <person name="Albert R."/>
            <person name="Binder M."/>
            <person name="Bloem J."/>
            <person name="Labutti K."/>
            <person name="Salamov A."/>
            <person name="Andreopoulos B."/>
            <person name="Baker S.E."/>
            <person name="Barry K."/>
            <person name="Bills G."/>
            <person name="Bluhm B.H."/>
            <person name="Cannon C."/>
            <person name="Castanera R."/>
            <person name="Culley D.E."/>
            <person name="Daum C."/>
            <person name="Ezra D."/>
            <person name="Gonzalez J.B."/>
            <person name="Henrissat B."/>
            <person name="Kuo A."/>
            <person name="Liang C."/>
            <person name="Lipzen A."/>
            <person name="Lutzoni F."/>
            <person name="Magnuson J."/>
            <person name="Mondo S."/>
            <person name="Nolan M."/>
            <person name="Ohm R."/>
            <person name="Pangilinan J."/>
            <person name="Park H.-J.H."/>
            <person name="Ramirez L."/>
            <person name="Alfaro M."/>
            <person name="Sun H."/>
            <person name="Tritt A."/>
            <person name="Yoshinaga Y."/>
            <person name="Zwiers L.-H.L."/>
            <person name="Turgeon B.G."/>
            <person name="Goodwin S.B."/>
            <person name="Spatafora J.W."/>
            <person name="Crous P.W."/>
            <person name="Grigoriev I.V."/>
        </authorList>
    </citation>
    <scope>NUCLEOTIDE SEQUENCE [LARGE SCALE GENOMIC DNA]</scope>
    <source>
        <strain evidence="1 2">CBS 611.86</strain>
    </source>
</reference>
<organism evidence="1 2">
    <name type="scientific">Massariosphaeria phaeospora</name>
    <dbReference type="NCBI Taxonomy" id="100035"/>
    <lineage>
        <taxon>Eukaryota</taxon>
        <taxon>Fungi</taxon>
        <taxon>Dikarya</taxon>
        <taxon>Ascomycota</taxon>
        <taxon>Pezizomycotina</taxon>
        <taxon>Dothideomycetes</taxon>
        <taxon>Pleosporomycetidae</taxon>
        <taxon>Pleosporales</taxon>
        <taxon>Pleosporales incertae sedis</taxon>
        <taxon>Massariosphaeria</taxon>
    </lineage>
</organism>
<keyword evidence="2" id="KW-1185">Reference proteome</keyword>
<accession>A0A7C8M9R2</accession>
<gene>
    <name evidence="1" type="ORF">BDV95DRAFT_605560</name>
</gene>
<dbReference type="EMBL" id="JAADJZ010000008">
    <property type="protein sequence ID" value="KAF2872978.1"/>
    <property type="molecule type" value="Genomic_DNA"/>
</dbReference>
<protein>
    <submittedName>
        <fullName evidence="1">Uncharacterized protein</fullName>
    </submittedName>
</protein>
<comment type="caution">
    <text evidence="1">The sequence shown here is derived from an EMBL/GenBank/DDBJ whole genome shotgun (WGS) entry which is preliminary data.</text>
</comment>